<name>A0A3S0AYZ9_9ENTE</name>
<dbReference type="SUPFAM" id="SSF55326">
    <property type="entry name" value="PurM N-terminal domain-like"/>
    <property type="match status" value="1"/>
</dbReference>
<dbReference type="AlphaFoldDB" id="A0A3S0AYZ9"/>
<protein>
    <recommendedName>
        <fullName evidence="1">PurM-like N-terminal domain-containing protein</fullName>
    </recommendedName>
</protein>
<evidence type="ECO:0000313" key="3">
    <source>
        <dbReference type="Proteomes" id="UP000277864"/>
    </source>
</evidence>
<dbReference type="Gene3D" id="3.30.1330.10">
    <property type="entry name" value="PurM-like, N-terminal domain"/>
    <property type="match status" value="1"/>
</dbReference>
<dbReference type="InterPro" id="IPR016188">
    <property type="entry name" value="PurM-like_N"/>
</dbReference>
<feature type="domain" description="PurM-like N-terminal" evidence="1">
    <location>
        <begin position="9"/>
        <end position="124"/>
    </location>
</feature>
<dbReference type="Pfam" id="PF00586">
    <property type="entry name" value="AIRS"/>
    <property type="match status" value="1"/>
</dbReference>
<reference evidence="2 3" key="1">
    <citation type="submission" date="2018-03" db="EMBL/GenBank/DDBJ databases">
        <authorList>
            <person name="Gulvik C.A."/>
        </authorList>
    </citation>
    <scope>NUCLEOTIDE SEQUENCE [LARGE SCALE GENOMIC DNA]</scope>
    <source>
        <strain evidence="2 3">JCM 31581</strain>
    </source>
</reference>
<accession>A0A3S0AYZ9</accession>
<gene>
    <name evidence="2" type="ORF">C7P63_04310</name>
</gene>
<dbReference type="OrthoDB" id="9805740at2"/>
<dbReference type="RefSeq" id="WP_125942915.1">
    <property type="nucleotide sequence ID" value="NZ_PXZH01000001.1"/>
</dbReference>
<proteinExistence type="predicted"/>
<evidence type="ECO:0000313" key="2">
    <source>
        <dbReference type="EMBL" id="RST90302.1"/>
    </source>
</evidence>
<keyword evidence="3" id="KW-1185">Reference proteome</keyword>
<sequence>MENKTRYRDLTVLPLTDHKQLVIACDSSAGLGMKPYDQVKVTPDIMAACCVRVPLLELLCVGAKPITVVDVIGNEYNPTGKSMLQGVQSELSKANLAHLPLNGSTEENMTTYTSSIGLTVVGEVSEPLVSPTISHLDGLFQLGEPYVGNEVVSHLSDLCSYEEVRQLRAEDWVIDLLPVGSKGIGYEGNLLAKENQLKLTLEPSVPSQKSAGPATVVLVVVKQAATEQFQEKYPNIKKIGTFYAK</sequence>
<evidence type="ECO:0000259" key="1">
    <source>
        <dbReference type="Pfam" id="PF00586"/>
    </source>
</evidence>
<comment type="caution">
    <text evidence="2">The sequence shown here is derived from an EMBL/GenBank/DDBJ whole genome shotgun (WGS) entry which is preliminary data.</text>
</comment>
<dbReference type="InterPro" id="IPR036921">
    <property type="entry name" value="PurM-like_N_sf"/>
</dbReference>
<dbReference type="Proteomes" id="UP000277864">
    <property type="component" value="Unassembled WGS sequence"/>
</dbReference>
<organism evidence="2 3">
    <name type="scientific">Vagococcus humatus</name>
    <dbReference type="NCBI Taxonomy" id="1889241"/>
    <lineage>
        <taxon>Bacteria</taxon>
        <taxon>Bacillati</taxon>
        <taxon>Bacillota</taxon>
        <taxon>Bacilli</taxon>
        <taxon>Lactobacillales</taxon>
        <taxon>Enterococcaceae</taxon>
        <taxon>Vagococcus</taxon>
    </lineage>
</organism>
<dbReference type="EMBL" id="PXZH01000001">
    <property type="protein sequence ID" value="RST90302.1"/>
    <property type="molecule type" value="Genomic_DNA"/>
</dbReference>